<evidence type="ECO:0000256" key="6">
    <source>
        <dbReference type="ARBA" id="ARBA00030030"/>
    </source>
</evidence>
<dbReference type="EMBL" id="HE616747">
    <property type="protein sequence ID" value="CCE93263.1"/>
    <property type="molecule type" value="Genomic_DNA"/>
</dbReference>
<keyword evidence="3" id="KW-0456">Lyase</keyword>
<dbReference type="GO" id="GO:0016829">
    <property type="term" value="F:lyase activity"/>
    <property type="evidence" value="ECO:0007669"/>
    <property type="project" value="UniProtKB-KW"/>
</dbReference>
<protein>
    <recommendedName>
        <fullName evidence="5">U6 snRNA phosphodiesterase 1</fullName>
    </recommendedName>
    <alternativeName>
        <fullName evidence="6">3'-5' RNA exonuclease USB1</fullName>
    </alternativeName>
</protein>
<evidence type="ECO:0000256" key="4">
    <source>
        <dbReference type="ARBA" id="ARBA00023242"/>
    </source>
</evidence>
<dbReference type="KEGG" id="tdl:TDEL_0F04520"/>
<proteinExistence type="predicted"/>
<accession>G8ZXB9</accession>
<evidence type="ECO:0000256" key="2">
    <source>
        <dbReference type="ARBA" id="ARBA00022801"/>
    </source>
</evidence>
<dbReference type="FunCoup" id="G8ZXB9">
    <property type="interactions" value="47"/>
</dbReference>
<evidence type="ECO:0000313" key="8">
    <source>
        <dbReference type="EMBL" id="CCE93263.1"/>
    </source>
</evidence>
<dbReference type="OrthoDB" id="49151at2759"/>
<keyword evidence="1" id="KW-0540">Nuclease</keyword>
<dbReference type="GO" id="GO:0000175">
    <property type="term" value="F:3'-5'-RNA exonuclease activity"/>
    <property type="evidence" value="ECO:0007669"/>
    <property type="project" value="TreeGrafter"/>
</dbReference>
<dbReference type="PANTHER" id="PTHR13522:SF3">
    <property type="entry name" value="U6 SNRNA PHOSPHODIESTERASE 1"/>
    <property type="match status" value="1"/>
</dbReference>
<dbReference type="Proteomes" id="UP000005627">
    <property type="component" value="Chromosome 6"/>
</dbReference>
<evidence type="ECO:0000256" key="1">
    <source>
        <dbReference type="ARBA" id="ARBA00022722"/>
    </source>
</evidence>
<sequence>MDSIADNYASSDSEIDSDEKKSSLGSSSETLLARLPAEIAEKYSLHPSIPKTSSMSLRGANKGVQYWSTFLYYEWRPSRQERMQLMKIVENFNSYCRESKLPLTKQLYFEPLHVSSLGAPLALHVSLSQTINFESEADRDTLFKSLQAKVRSSTELNPFMMIFQPILRVLPSYAKDSLFLILPVDPGIKNREMTPINKIIREALTETFPQKRAEEIQKLSCMPPSTHLSIAMATNAPRSALDNLNILNTLIPEEQINDKIEFPVNSLKFDKNRQVLSIPLGS</sequence>
<organism evidence="8 9">
    <name type="scientific">Torulaspora delbrueckii</name>
    <name type="common">Yeast</name>
    <name type="synonym">Candida colliculosa</name>
    <dbReference type="NCBI Taxonomy" id="4950"/>
    <lineage>
        <taxon>Eukaryota</taxon>
        <taxon>Fungi</taxon>
        <taxon>Dikarya</taxon>
        <taxon>Ascomycota</taxon>
        <taxon>Saccharomycotina</taxon>
        <taxon>Saccharomycetes</taxon>
        <taxon>Saccharomycetales</taxon>
        <taxon>Saccharomycetaceae</taxon>
        <taxon>Torulaspora</taxon>
    </lineage>
</organism>
<keyword evidence="4" id="KW-0539">Nucleus</keyword>
<dbReference type="RefSeq" id="XP_003682474.1">
    <property type="nucleotide sequence ID" value="XM_003682426.1"/>
</dbReference>
<gene>
    <name evidence="8" type="primary">TDEL0F04520</name>
    <name evidence="8" type="ORF">TDEL_0F04520</name>
</gene>
<dbReference type="GO" id="GO:0005634">
    <property type="term" value="C:nucleus"/>
    <property type="evidence" value="ECO:0007669"/>
    <property type="project" value="TreeGrafter"/>
</dbReference>
<dbReference type="STRING" id="1076872.G8ZXB9"/>
<keyword evidence="9" id="KW-1185">Reference proteome</keyword>
<dbReference type="HOGENOM" id="CLU_083705_0_0_1"/>
<reference evidence="8 9" key="1">
    <citation type="journal article" date="2011" name="Proc. Natl. Acad. Sci. U.S.A.">
        <title>Evolutionary erosion of yeast sex chromosomes by mating-type switching accidents.</title>
        <authorList>
            <person name="Gordon J.L."/>
            <person name="Armisen D."/>
            <person name="Proux-Wera E."/>
            <person name="Oheigeartaigh S.S."/>
            <person name="Byrne K.P."/>
            <person name="Wolfe K.H."/>
        </authorList>
    </citation>
    <scope>NUCLEOTIDE SEQUENCE [LARGE SCALE GENOMIC DNA]</scope>
    <source>
        <strain evidence="9">ATCC 10662 / CBS 1146 / NBRC 0425 / NCYC 2629 / NRRL Y-866</strain>
    </source>
</reference>
<dbReference type="Gene3D" id="3.90.1140.10">
    <property type="entry name" value="Cyclic phosphodiesterase"/>
    <property type="match status" value="1"/>
</dbReference>
<feature type="region of interest" description="Disordered" evidence="7">
    <location>
        <begin position="1"/>
        <end position="27"/>
    </location>
</feature>
<dbReference type="GO" id="GO:0034477">
    <property type="term" value="P:U6 snRNA 3'-end processing"/>
    <property type="evidence" value="ECO:0007669"/>
    <property type="project" value="InterPro"/>
</dbReference>
<dbReference type="InterPro" id="IPR027521">
    <property type="entry name" value="Usb1"/>
</dbReference>
<dbReference type="InParanoid" id="G8ZXB9"/>
<dbReference type="Pfam" id="PF09749">
    <property type="entry name" value="HVSL"/>
    <property type="match status" value="1"/>
</dbReference>
<evidence type="ECO:0000256" key="7">
    <source>
        <dbReference type="SAM" id="MobiDB-lite"/>
    </source>
</evidence>
<keyword evidence="2" id="KW-0378">Hydrolase</keyword>
<dbReference type="AlphaFoldDB" id="G8ZXB9"/>
<dbReference type="eggNOG" id="ENOG502S533">
    <property type="taxonomic scope" value="Eukaryota"/>
</dbReference>
<evidence type="ECO:0000256" key="3">
    <source>
        <dbReference type="ARBA" id="ARBA00023239"/>
    </source>
</evidence>
<name>G8ZXB9_TORDE</name>
<dbReference type="PANTHER" id="PTHR13522">
    <property type="entry name" value="U6 SNRNA PHOSPHODIESTERASE 1"/>
    <property type="match status" value="1"/>
</dbReference>
<evidence type="ECO:0000256" key="5">
    <source>
        <dbReference type="ARBA" id="ARBA00029543"/>
    </source>
</evidence>
<dbReference type="GeneID" id="11501858"/>
<evidence type="ECO:0000313" key="9">
    <source>
        <dbReference type="Proteomes" id="UP000005627"/>
    </source>
</evidence>